<comment type="caution">
    <text evidence="1">The sequence shown here is derived from an EMBL/GenBank/DDBJ whole genome shotgun (WGS) entry which is preliminary data.</text>
</comment>
<sequence length="125" mass="14517">MLPNLIHMLWIYNEGKITLDTVSSALNDIFFSYPDVADSLINRVISDTEKEEDLEFFFDSIANVNEENIKWNVSASEEKLLIESFRALLGNYDSMKTQKLNISEMKIQEEMEKNNISEDNLNVIF</sequence>
<proteinExistence type="predicted"/>
<dbReference type="AlphaFoldDB" id="K2FXF4"/>
<dbReference type="EMBL" id="AMFJ01000459">
    <property type="protein sequence ID" value="EKE27623.1"/>
    <property type="molecule type" value="Genomic_DNA"/>
</dbReference>
<gene>
    <name evidence="1" type="ORF">ACD_3C00185G0003</name>
</gene>
<reference evidence="1" key="1">
    <citation type="journal article" date="2012" name="Science">
        <title>Fermentation, hydrogen, and sulfur metabolism in multiple uncultivated bacterial phyla.</title>
        <authorList>
            <person name="Wrighton K.C."/>
            <person name="Thomas B.C."/>
            <person name="Sharon I."/>
            <person name="Miller C.S."/>
            <person name="Castelle C.J."/>
            <person name="VerBerkmoes N.C."/>
            <person name="Wilkins M.J."/>
            <person name="Hettich R.L."/>
            <person name="Lipton M.S."/>
            <person name="Williams K.H."/>
            <person name="Long P.E."/>
            <person name="Banfield J.F."/>
        </authorList>
    </citation>
    <scope>NUCLEOTIDE SEQUENCE [LARGE SCALE GENOMIC DNA]</scope>
</reference>
<accession>K2FXF4</accession>
<protein>
    <submittedName>
        <fullName evidence="1">Uncharacterized protein</fullName>
    </submittedName>
</protein>
<name>K2FXF4_9BACT</name>
<evidence type="ECO:0000313" key="1">
    <source>
        <dbReference type="EMBL" id="EKE27623.1"/>
    </source>
</evidence>
<organism evidence="1">
    <name type="scientific">uncultured bacterium</name>
    <name type="common">gcode 4</name>
    <dbReference type="NCBI Taxonomy" id="1234023"/>
    <lineage>
        <taxon>Bacteria</taxon>
        <taxon>environmental samples</taxon>
    </lineage>
</organism>